<comment type="caution">
    <text evidence="2">The sequence shown here is derived from an EMBL/GenBank/DDBJ whole genome shotgun (WGS) entry which is preliminary data.</text>
</comment>
<evidence type="ECO:0000313" key="3">
    <source>
        <dbReference type="Proteomes" id="UP001198602"/>
    </source>
</evidence>
<keyword evidence="1" id="KW-0812">Transmembrane</keyword>
<keyword evidence="1" id="KW-1133">Transmembrane helix</keyword>
<evidence type="ECO:0000256" key="1">
    <source>
        <dbReference type="SAM" id="Phobius"/>
    </source>
</evidence>
<protein>
    <submittedName>
        <fullName evidence="2">Uncharacterized protein</fullName>
    </submittedName>
</protein>
<keyword evidence="3" id="KW-1185">Reference proteome</keyword>
<sequence>MTNYTKWLLRSRALLFTGAAVFFPTVYAGFRCGLSGTVVQVLIPVGLCLIGVGMLDSFGLVQRKWVKAAIREENARMRSGG</sequence>
<evidence type="ECO:0000313" key="2">
    <source>
        <dbReference type="EMBL" id="MCA1858212.1"/>
    </source>
</evidence>
<keyword evidence="1" id="KW-0472">Membrane</keyword>
<accession>A0ABS7YES2</accession>
<dbReference type="RefSeq" id="WP_225240373.1">
    <property type="nucleotide sequence ID" value="NZ_JAHYBX010000012.1"/>
</dbReference>
<reference evidence="2 3" key="1">
    <citation type="submission" date="2021-07" db="EMBL/GenBank/DDBJ databases">
        <title>Characterization of Violacein-producing bacteria and related species.</title>
        <authorList>
            <person name="Wilson H.S."/>
            <person name="De Leon M.E."/>
        </authorList>
    </citation>
    <scope>NUCLEOTIDE SEQUENCE [LARGE SCALE GENOMIC DNA]</scope>
    <source>
        <strain evidence="2 3">HSC-2F05</strain>
    </source>
</reference>
<gene>
    <name evidence="2" type="ORF">LE190_20080</name>
</gene>
<name>A0ABS7YES2_9BURK</name>
<feature type="transmembrane region" description="Helical" evidence="1">
    <location>
        <begin position="38"/>
        <end position="61"/>
    </location>
</feature>
<dbReference type="EMBL" id="JAHYBX010000012">
    <property type="protein sequence ID" value="MCA1858212.1"/>
    <property type="molecule type" value="Genomic_DNA"/>
</dbReference>
<organism evidence="2 3">
    <name type="scientific">Massilia hydrophila</name>
    <dbReference type="NCBI Taxonomy" id="3044279"/>
    <lineage>
        <taxon>Bacteria</taxon>
        <taxon>Pseudomonadati</taxon>
        <taxon>Pseudomonadota</taxon>
        <taxon>Betaproteobacteria</taxon>
        <taxon>Burkholderiales</taxon>
        <taxon>Oxalobacteraceae</taxon>
        <taxon>Telluria group</taxon>
        <taxon>Massilia</taxon>
    </lineage>
</organism>
<proteinExistence type="predicted"/>
<dbReference type="Proteomes" id="UP001198602">
    <property type="component" value="Unassembled WGS sequence"/>
</dbReference>